<comment type="subcellular location">
    <subcellularLocation>
        <location evidence="1">Cell membrane</location>
        <topology evidence="1">Multi-pass membrane protein</topology>
    </subcellularLocation>
</comment>
<keyword evidence="4 6" id="KW-1133">Transmembrane helix</keyword>
<accession>A0ABP8E919</accession>
<dbReference type="EMBL" id="BAABAV010000001">
    <property type="protein sequence ID" value="GAA4268741.1"/>
    <property type="molecule type" value="Genomic_DNA"/>
</dbReference>
<organism evidence="7 8">
    <name type="scientific">Hyunsoonleella aestuarii</name>
    <dbReference type="NCBI Taxonomy" id="912802"/>
    <lineage>
        <taxon>Bacteria</taxon>
        <taxon>Pseudomonadati</taxon>
        <taxon>Bacteroidota</taxon>
        <taxon>Flavobacteriia</taxon>
        <taxon>Flavobacteriales</taxon>
        <taxon>Flavobacteriaceae</taxon>
    </lineage>
</organism>
<feature type="transmembrane region" description="Helical" evidence="6">
    <location>
        <begin position="195"/>
        <end position="215"/>
    </location>
</feature>
<protein>
    <submittedName>
        <fullName evidence="7">O-antigen export protein</fullName>
    </submittedName>
</protein>
<dbReference type="PANTHER" id="PTHR30250">
    <property type="entry name" value="PST FAMILY PREDICTED COLANIC ACID TRANSPORTER"/>
    <property type="match status" value="1"/>
</dbReference>
<evidence type="ECO:0000256" key="6">
    <source>
        <dbReference type="SAM" id="Phobius"/>
    </source>
</evidence>
<feature type="transmembrane region" description="Helical" evidence="6">
    <location>
        <begin position="48"/>
        <end position="71"/>
    </location>
</feature>
<feature type="transmembrane region" description="Helical" evidence="6">
    <location>
        <begin position="276"/>
        <end position="294"/>
    </location>
</feature>
<evidence type="ECO:0000256" key="5">
    <source>
        <dbReference type="ARBA" id="ARBA00023136"/>
    </source>
</evidence>
<reference evidence="8" key="1">
    <citation type="journal article" date="2019" name="Int. J. Syst. Evol. Microbiol.">
        <title>The Global Catalogue of Microorganisms (GCM) 10K type strain sequencing project: providing services to taxonomists for standard genome sequencing and annotation.</title>
        <authorList>
            <consortium name="The Broad Institute Genomics Platform"/>
            <consortium name="The Broad Institute Genome Sequencing Center for Infectious Disease"/>
            <person name="Wu L."/>
            <person name="Ma J."/>
        </authorList>
    </citation>
    <scope>NUCLEOTIDE SEQUENCE [LARGE SCALE GENOMIC DNA]</scope>
    <source>
        <strain evidence="8">JCM 17452</strain>
    </source>
</reference>
<dbReference type="Pfam" id="PF01554">
    <property type="entry name" value="MatE"/>
    <property type="match status" value="1"/>
</dbReference>
<feature type="transmembrane region" description="Helical" evidence="6">
    <location>
        <begin position="341"/>
        <end position="360"/>
    </location>
</feature>
<dbReference type="CDD" id="cd12082">
    <property type="entry name" value="MATE_like"/>
    <property type="match status" value="1"/>
</dbReference>
<feature type="transmembrane region" description="Helical" evidence="6">
    <location>
        <begin position="366"/>
        <end position="388"/>
    </location>
</feature>
<keyword evidence="5 6" id="KW-0472">Membrane</keyword>
<dbReference type="PANTHER" id="PTHR30250:SF11">
    <property type="entry name" value="O-ANTIGEN TRANSPORTER-RELATED"/>
    <property type="match status" value="1"/>
</dbReference>
<evidence type="ECO:0000256" key="1">
    <source>
        <dbReference type="ARBA" id="ARBA00004651"/>
    </source>
</evidence>
<evidence type="ECO:0000256" key="4">
    <source>
        <dbReference type="ARBA" id="ARBA00022989"/>
    </source>
</evidence>
<feature type="transmembrane region" description="Helical" evidence="6">
    <location>
        <begin position="123"/>
        <end position="143"/>
    </location>
</feature>
<name>A0ABP8E919_9FLAO</name>
<evidence type="ECO:0000256" key="3">
    <source>
        <dbReference type="ARBA" id="ARBA00022692"/>
    </source>
</evidence>
<evidence type="ECO:0000313" key="7">
    <source>
        <dbReference type="EMBL" id="GAA4268741.1"/>
    </source>
</evidence>
<proteinExistence type="predicted"/>
<feature type="transmembrane region" description="Helical" evidence="6">
    <location>
        <begin position="235"/>
        <end position="255"/>
    </location>
</feature>
<keyword evidence="8" id="KW-1185">Reference proteome</keyword>
<gene>
    <name evidence="7" type="ORF">GCM10022257_08420</name>
</gene>
<feature type="transmembrane region" description="Helical" evidence="6">
    <location>
        <begin position="6"/>
        <end position="27"/>
    </location>
</feature>
<evidence type="ECO:0000313" key="8">
    <source>
        <dbReference type="Proteomes" id="UP001500027"/>
    </source>
</evidence>
<dbReference type="InterPro" id="IPR050833">
    <property type="entry name" value="Poly_Biosynth_Transport"/>
</dbReference>
<keyword evidence="2" id="KW-1003">Cell membrane</keyword>
<evidence type="ECO:0000256" key="2">
    <source>
        <dbReference type="ARBA" id="ARBA00022475"/>
    </source>
</evidence>
<keyword evidence="3 6" id="KW-0812">Transmembrane</keyword>
<dbReference type="Proteomes" id="UP001500027">
    <property type="component" value="Unassembled WGS sequence"/>
</dbReference>
<feature type="transmembrane region" description="Helical" evidence="6">
    <location>
        <begin position="149"/>
        <end position="174"/>
    </location>
</feature>
<feature type="transmembrane region" description="Helical" evidence="6">
    <location>
        <begin position="91"/>
        <end position="111"/>
    </location>
</feature>
<comment type="caution">
    <text evidence="7">The sequence shown here is derived from an EMBL/GenBank/DDBJ whole genome shotgun (WGS) entry which is preliminary data.</text>
</comment>
<sequence length="404" mass="46143">MDNENYGIWLTLSSVIGWFTFFDIGLGNGLRNRLTEALTVGDFRLARAYVSSAYFTILAISLFLFLFFLLINNFIDWTLVFNTSSGLQVELSILMPIVTGCFCLQLVVKLIGNIYLASQNHSIQVKIHFFTQILSLIIIWILIKTTTSSLLIFGAIFSIIPVLVLLGLNIIGFSKKYIELRPTFSLWRYKYLKDIMGIGFEFFIIQISGIMLFATDNFIISNLFSPEEVVPYNVAFKYFSIPTMIFTIILTPYWSSFTEAYVKEDFQWIKKSIKSILKLWCLIPILLIIMLTISDWFYKIWIGEKVMISFVLSSSMAIYVLLFTFKSVFNFFINGVGKIRVQMIVGVISLIINIPLSILFAKYLDFGLSGVILATTVSVAMSAILGPLQYYKIINFKASGIWNR</sequence>
<dbReference type="InterPro" id="IPR002528">
    <property type="entry name" value="MATE_fam"/>
</dbReference>
<feature type="transmembrane region" description="Helical" evidence="6">
    <location>
        <begin position="306"/>
        <end position="329"/>
    </location>
</feature>